<gene>
    <name evidence="5" type="ORF">G6F50_005820</name>
</gene>
<accession>A0A9P6Z3L2</accession>
<proteinExistence type="predicted"/>
<dbReference type="AlphaFoldDB" id="A0A9P6Z3L2"/>
<dbReference type="GO" id="GO:0007165">
    <property type="term" value="P:signal transduction"/>
    <property type="evidence" value="ECO:0007669"/>
    <property type="project" value="InterPro"/>
</dbReference>
<comment type="caution">
    <text evidence="5">The sequence shown here is derived from an EMBL/GenBank/DDBJ whole genome shotgun (WGS) entry which is preliminary data.</text>
</comment>
<keyword evidence="1 3" id="KW-0479">Metal-binding</keyword>
<dbReference type="SUPFAM" id="SSF109604">
    <property type="entry name" value="HD-domain/PDEase-like"/>
    <property type="match status" value="1"/>
</dbReference>
<name>A0A9P6Z3L2_9FUNG</name>
<evidence type="ECO:0000256" key="1">
    <source>
        <dbReference type="ARBA" id="ARBA00022723"/>
    </source>
</evidence>
<reference evidence="5 6" key="1">
    <citation type="journal article" date="2020" name="Microb. Genom.">
        <title>Genetic diversity of clinical and environmental Mucorales isolates obtained from an investigation of mucormycosis cases among solid organ transplant recipients.</title>
        <authorList>
            <person name="Nguyen M.H."/>
            <person name="Kaul D."/>
            <person name="Muto C."/>
            <person name="Cheng S.J."/>
            <person name="Richter R.A."/>
            <person name="Bruno V.M."/>
            <person name="Liu G."/>
            <person name="Beyhan S."/>
            <person name="Sundermann A.J."/>
            <person name="Mounaud S."/>
            <person name="Pasculle A.W."/>
            <person name="Nierman W.C."/>
            <person name="Driscoll E."/>
            <person name="Cumbie R."/>
            <person name="Clancy C.J."/>
            <person name="Dupont C.L."/>
        </authorList>
    </citation>
    <scope>NUCLEOTIDE SEQUENCE [LARGE SCALE GENOMIC DNA]</scope>
    <source>
        <strain evidence="5 6">GL24</strain>
    </source>
</reference>
<evidence type="ECO:0000256" key="2">
    <source>
        <dbReference type="ARBA" id="ARBA00022801"/>
    </source>
</evidence>
<dbReference type="GO" id="GO:0004114">
    <property type="term" value="F:3',5'-cyclic-nucleotide phosphodiesterase activity"/>
    <property type="evidence" value="ECO:0007669"/>
    <property type="project" value="InterPro"/>
</dbReference>
<dbReference type="PROSITE" id="PS51845">
    <property type="entry name" value="PDEASE_I_2"/>
    <property type="match status" value="1"/>
</dbReference>
<dbReference type="InterPro" id="IPR002073">
    <property type="entry name" value="PDEase_catalytic_dom"/>
</dbReference>
<evidence type="ECO:0000313" key="6">
    <source>
        <dbReference type="Proteomes" id="UP000740926"/>
    </source>
</evidence>
<organism evidence="5 6">
    <name type="scientific">Rhizopus delemar</name>
    <dbReference type="NCBI Taxonomy" id="936053"/>
    <lineage>
        <taxon>Eukaryota</taxon>
        <taxon>Fungi</taxon>
        <taxon>Fungi incertae sedis</taxon>
        <taxon>Mucoromycota</taxon>
        <taxon>Mucoromycotina</taxon>
        <taxon>Mucoromycetes</taxon>
        <taxon>Mucorales</taxon>
        <taxon>Mucorineae</taxon>
        <taxon>Rhizopodaceae</taxon>
        <taxon>Rhizopus</taxon>
    </lineage>
</organism>
<dbReference type="InterPro" id="IPR023088">
    <property type="entry name" value="PDEase"/>
</dbReference>
<protein>
    <recommendedName>
        <fullName evidence="4">PDEase domain-containing protein</fullName>
    </recommendedName>
</protein>
<keyword evidence="2" id="KW-0378">Hydrolase</keyword>
<dbReference type="EMBL" id="JAANIU010000803">
    <property type="protein sequence ID" value="KAG1570066.1"/>
    <property type="molecule type" value="Genomic_DNA"/>
</dbReference>
<dbReference type="Pfam" id="PF00233">
    <property type="entry name" value="PDEase_I"/>
    <property type="match status" value="1"/>
</dbReference>
<dbReference type="PRINTS" id="PR00387">
    <property type="entry name" value="PDIESTERASE1"/>
</dbReference>
<dbReference type="GO" id="GO:0046872">
    <property type="term" value="F:metal ion binding"/>
    <property type="evidence" value="ECO:0007669"/>
    <property type="project" value="UniProtKB-KW"/>
</dbReference>
<evidence type="ECO:0000256" key="3">
    <source>
        <dbReference type="PIRSR" id="PIRSR623088-3"/>
    </source>
</evidence>
<evidence type="ECO:0000313" key="5">
    <source>
        <dbReference type="EMBL" id="KAG1570066.1"/>
    </source>
</evidence>
<feature type="binding site" evidence="3">
    <location>
        <position position="171"/>
    </location>
    <ligand>
        <name>Zn(2+)</name>
        <dbReference type="ChEBI" id="CHEBI:29105"/>
        <label>1</label>
    </ligand>
</feature>
<dbReference type="Gene3D" id="1.10.1300.10">
    <property type="entry name" value="3'5'-cyclic nucleotide phosphodiesterase, catalytic domain"/>
    <property type="match status" value="1"/>
</dbReference>
<keyword evidence="6" id="KW-1185">Reference proteome</keyword>
<sequence length="381" mass="43563">MDLLSKHRLLRHLEQTSASFGLRTTEPEMKTAIIKMILATDMIFHYELQENSANLLELIVDYEEENYKKHKPSLPPTAEEIEDEPEMRDIFSSQGTESAIDYFRKKSYFEDSIPLYLKNMSQLSASPERVEGVDYLGMNHVTKNISNTPSSYIMEPQQRLILCQIVLHAADISNALRPWPICKRWSDLVCEEFFCQGEAEQANGLPISPNMDRNQVSQTTIGLQFGDFVVSPYFEVFAALFPKAVELLNTLAENRIEWLKMEQALATYEEEIKKGSETLPTDMLPDDRPIINPTGRRVSVAAGMIVIPDELEERTVGSGKNKRKYWSVRSVSHSEALDTQKIPEAVCRRKSEEPMRKIKTTIVPIRKPTKEAFSVNSQRLN</sequence>
<feature type="domain" description="PDEase" evidence="4">
    <location>
        <begin position="1"/>
        <end position="265"/>
    </location>
</feature>
<dbReference type="Proteomes" id="UP000740926">
    <property type="component" value="Unassembled WGS sequence"/>
</dbReference>
<dbReference type="PANTHER" id="PTHR11347">
    <property type="entry name" value="CYCLIC NUCLEOTIDE PHOSPHODIESTERASE"/>
    <property type="match status" value="1"/>
</dbReference>
<evidence type="ECO:0000259" key="4">
    <source>
        <dbReference type="PROSITE" id="PS51845"/>
    </source>
</evidence>
<dbReference type="InterPro" id="IPR036971">
    <property type="entry name" value="PDEase_catalytic_dom_sf"/>
</dbReference>